<accession>A0ABV3Q1V7</accession>
<comment type="caution">
    <text evidence="6">The sequence shown here is derived from an EMBL/GenBank/DDBJ whole genome shotgun (WGS) entry which is preliminary data.</text>
</comment>
<reference evidence="6 7" key="1">
    <citation type="journal article" date="1979" name="Int. J. Syst. Evol. Microbiol.">
        <title>Bacillus globisporus subsp. marinus subsp. nov.</title>
        <authorList>
            <person name="Liu H."/>
        </authorList>
    </citation>
    <scope>NUCLEOTIDE SEQUENCE [LARGE SCALE GENOMIC DNA]</scope>
    <source>
        <strain evidence="6 7">DSM 1297</strain>
    </source>
</reference>
<keyword evidence="7" id="KW-1185">Reference proteome</keyword>
<proteinExistence type="inferred from homology"/>
<dbReference type="Pfam" id="PF04073">
    <property type="entry name" value="tRNA_edit"/>
    <property type="match status" value="1"/>
</dbReference>
<dbReference type="PANTHER" id="PTHR30411:SF0">
    <property type="entry name" value="CYS-TRNA(PRO)_CYS-TRNA(CYS) DEACYLASE YBAK"/>
    <property type="match status" value="1"/>
</dbReference>
<sequence>MAKSAKGKTNAMRKLDSSGIMYERFQYDIDDGLLDGASVAVKINRTVEEVFKTLVTHGSSKQVYVFLVPVQRELSLKKAASAVEEKKIDMVPVKDIQSITGYIKGGCSPIGMKKKYPTFVANQATNLSSIIVSAGQVGTQVELSVSDLLQVTEAKLVDLT</sequence>
<evidence type="ECO:0000256" key="2">
    <source>
        <dbReference type="ARBA" id="ARBA00022917"/>
    </source>
</evidence>
<dbReference type="CDD" id="cd00002">
    <property type="entry name" value="YbaK_deacylase"/>
    <property type="match status" value="1"/>
</dbReference>
<dbReference type="Gene3D" id="3.90.960.10">
    <property type="entry name" value="YbaK/aminoacyl-tRNA synthetase-associated domain"/>
    <property type="match status" value="1"/>
</dbReference>
<dbReference type="InterPro" id="IPR036754">
    <property type="entry name" value="YbaK/aa-tRNA-synt-asso_dom_sf"/>
</dbReference>
<organism evidence="6 7">
    <name type="scientific">Jeotgalibacillus marinus</name>
    <dbReference type="NCBI Taxonomy" id="86667"/>
    <lineage>
        <taxon>Bacteria</taxon>
        <taxon>Bacillati</taxon>
        <taxon>Bacillota</taxon>
        <taxon>Bacilli</taxon>
        <taxon>Bacillales</taxon>
        <taxon>Caryophanaceae</taxon>
        <taxon>Jeotgalibacillus</taxon>
    </lineage>
</organism>
<comment type="similarity">
    <text evidence="1 4">Belongs to the prolyl-tRNA editing family. YbaK/EbsC subfamily.</text>
</comment>
<dbReference type="InterPro" id="IPR007214">
    <property type="entry name" value="YbaK/aa-tRNA-synth-assoc-dom"/>
</dbReference>
<protein>
    <recommendedName>
        <fullName evidence="4">Cys-tRNA(Pro)/Cys-tRNA(Cys) deacylase</fullName>
        <ecNumber evidence="4">4.2.-.-</ecNumber>
    </recommendedName>
</protein>
<keyword evidence="2 4" id="KW-0648">Protein biosynthesis</keyword>
<name>A0ABV3Q1V7_9BACL</name>
<dbReference type="EMBL" id="JBFMIA010000002">
    <property type="protein sequence ID" value="MEW9500929.1"/>
    <property type="molecule type" value="Genomic_DNA"/>
</dbReference>
<dbReference type="Proteomes" id="UP001556040">
    <property type="component" value="Unassembled WGS sequence"/>
</dbReference>
<evidence type="ECO:0000256" key="1">
    <source>
        <dbReference type="ARBA" id="ARBA00009798"/>
    </source>
</evidence>
<evidence type="ECO:0000256" key="4">
    <source>
        <dbReference type="PIRNR" id="PIRNR006181"/>
    </source>
</evidence>
<dbReference type="PIRSF" id="PIRSF006181">
    <property type="entry name" value="EbsC_YbaK"/>
    <property type="match status" value="1"/>
</dbReference>
<evidence type="ECO:0000259" key="5">
    <source>
        <dbReference type="Pfam" id="PF04073"/>
    </source>
</evidence>
<keyword evidence="3 4" id="KW-0456">Lyase</keyword>
<evidence type="ECO:0000256" key="3">
    <source>
        <dbReference type="ARBA" id="ARBA00023239"/>
    </source>
</evidence>
<evidence type="ECO:0000313" key="6">
    <source>
        <dbReference type="EMBL" id="MEW9500929.1"/>
    </source>
</evidence>
<dbReference type="PANTHER" id="PTHR30411">
    <property type="entry name" value="CYTOPLASMIC PROTEIN"/>
    <property type="match status" value="1"/>
</dbReference>
<dbReference type="RefSeq" id="WP_367778275.1">
    <property type="nucleotide sequence ID" value="NZ_JBFMIA010000002.1"/>
</dbReference>
<dbReference type="SUPFAM" id="SSF55826">
    <property type="entry name" value="YbaK/ProRS associated domain"/>
    <property type="match status" value="1"/>
</dbReference>
<gene>
    <name evidence="6" type="primary">ybaK</name>
    <name evidence="6" type="ORF">AB1471_03820</name>
</gene>
<dbReference type="NCBIfam" id="TIGR00011">
    <property type="entry name" value="YbaK_EbsC"/>
    <property type="match status" value="1"/>
</dbReference>
<evidence type="ECO:0000313" key="7">
    <source>
        <dbReference type="Proteomes" id="UP001556040"/>
    </source>
</evidence>
<dbReference type="InterPro" id="IPR004369">
    <property type="entry name" value="Prolyl-tRNA_editing_YbaK/EbsC"/>
</dbReference>
<feature type="domain" description="YbaK/aminoacyl-tRNA synthetase-associated" evidence="5">
    <location>
        <begin position="39"/>
        <end position="149"/>
    </location>
</feature>
<dbReference type="EC" id="4.2.-.-" evidence="4"/>